<gene>
    <name evidence="2" type="ORF">BXT84_06060</name>
</gene>
<evidence type="ECO:0000313" key="3">
    <source>
        <dbReference type="Proteomes" id="UP000325292"/>
    </source>
</evidence>
<feature type="chain" id="PRO_5047240277" description="SHOCT domain-containing protein" evidence="1">
    <location>
        <begin position="20"/>
        <end position="93"/>
    </location>
</feature>
<evidence type="ECO:0000313" key="2">
    <source>
        <dbReference type="EMBL" id="AUW93559.1"/>
    </source>
</evidence>
<dbReference type="EMBL" id="CP019454">
    <property type="protein sequence ID" value="AUW93559.1"/>
    <property type="molecule type" value="Genomic_DNA"/>
</dbReference>
<keyword evidence="3" id="KW-1185">Reference proteome</keyword>
<proteinExistence type="predicted"/>
<evidence type="ECO:0000256" key="1">
    <source>
        <dbReference type="SAM" id="SignalP"/>
    </source>
</evidence>
<dbReference type="Proteomes" id="UP000325292">
    <property type="component" value="Chromosome"/>
</dbReference>
<feature type="signal peptide" evidence="1">
    <location>
        <begin position="1"/>
        <end position="19"/>
    </location>
</feature>
<name>A0ABM6RQK3_9FIRM</name>
<accession>A0ABM6RQK3</accession>
<sequence length="93" mass="10858">MPVLFFVFPPFIIAMSVLAASAAFYRRMSAPQDESSYWDPHPRSIFQDQTPSLPTQTPLEIAQERYARGELGHEEFDQIIGRLNQSRQTWQKW</sequence>
<organism evidence="2 3">
    <name type="scientific">Sulfobacillus thermotolerans</name>
    <dbReference type="NCBI Taxonomy" id="338644"/>
    <lineage>
        <taxon>Bacteria</taxon>
        <taxon>Bacillati</taxon>
        <taxon>Bacillota</taxon>
        <taxon>Clostridia</taxon>
        <taxon>Eubacteriales</taxon>
        <taxon>Clostridiales Family XVII. Incertae Sedis</taxon>
        <taxon>Sulfobacillus</taxon>
    </lineage>
</organism>
<protein>
    <recommendedName>
        <fullName evidence="4">SHOCT domain-containing protein</fullName>
    </recommendedName>
</protein>
<reference evidence="2 3" key="1">
    <citation type="journal article" date="2019" name="Sci. Rep.">
        <title>Sulfobacillus thermotolerans: new insights into resistance and metabolic capacities of acidophilic chemolithotrophs.</title>
        <authorList>
            <person name="Panyushkina A.E."/>
            <person name="Babenko V.V."/>
            <person name="Nikitina A.S."/>
            <person name="Selezneva O.V."/>
            <person name="Tsaplina I.A."/>
            <person name="Letarova M.A."/>
            <person name="Kostryukova E.S."/>
            <person name="Letarov A.V."/>
        </authorList>
    </citation>
    <scope>NUCLEOTIDE SEQUENCE [LARGE SCALE GENOMIC DNA]</scope>
    <source>
        <strain evidence="2 3">Kr1</strain>
    </source>
</reference>
<keyword evidence="1" id="KW-0732">Signal</keyword>
<evidence type="ECO:0008006" key="4">
    <source>
        <dbReference type="Google" id="ProtNLM"/>
    </source>
</evidence>